<dbReference type="EMBL" id="FWXR01000004">
    <property type="protein sequence ID" value="SMC60960.1"/>
    <property type="molecule type" value="Genomic_DNA"/>
</dbReference>
<dbReference type="GO" id="GO:0003735">
    <property type="term" value="F:structural constituent of ribosome"/>
    <property type="evidence" value="ECO:0007669"/>
    <property type="project" value="InterPro"/>
</dbReference>
<evidence type="ECO:0000256" key="2">
    <source>
        <dbReference type="ARBA" id="ARBA00009083"/>
    </source>
</evidence>
<dbReference type="InterPro" id="IPR023036">
    <property type="entry name" value="Ribosomal_uS14_bac/plastid"/>
</dbReference>
<dbReference type="InterPro" id="IPR018271">
    <property type="entry name" value="Ribosomal_uS14_CS"/>
</dbReference>
<sequence length="101" mass="11575">MAKKGKIEQNKHRRELVDKYAAKRAALKAITKNADAPMEERFRAQLALADLPRNGSKVRLRNRCEVTGRPRAYYRKLKMSRIALRELGNNGQIPGLVKSSW</sequence>
<dbReference type="NCBIfam" id="NF006477">
    <property type="entry name" value="PRK08881.1"/>
    <property type="match status" value="1"/>
</dbReference>
<evidence type="ECO:0000256" key="3">
    <source>
        <dbReference type="ARBA" id="ARBA00022980"/>
    </source>
</evidence>
<evidence type="ECO:0000256" key="1">
    <source>
        <dbReference type="ARBA" id="ARBA00003686"/>
    </source>
</evidence>
<dbReference type="PROSITE" id="PS00527">
    <property type="entry name" value="RIBOSOMAL_S14"/>
    <property type="match status" value="1"/>
</dbReference>
<dbReference type="AlphaFoldDB" id="A0A1W2AK89"/>
<keyword evidence="9" id="KW-1185">Reference proteome</keyword>
<evidence type="ECO:0000256" key="4">
    <source>
        <dbReference type="ARBA" id="ARBA00023274"/>
    </source>
</evidence>
<dbReference type="GO" id="GO:0005737">
    <property type="term" value="C:cytoplasm"/>
    <property type="evidence" value="ECO:0007669"/>
    <property type="project" value="UniProtKB-ARBA"/>
</dbReference>
<evidence type="ECO:0000313" key="8">
    <source>
        <dbReference type="EMBL" id="SMC60960.1"/>
    </source>
</evidence>
<keyword evidence="3 7" id="KW-0689">Ribosomal protein</keyword>
<dbReference type="FunFam" id="1.10.287.1480:FF:000001">
    <property type="entry name" value="30S ribosomal protein S14"/>
    <property type="match status" value="1"/>
</dbReference>
<accession>A0A1W2AK89</accession>
<dbReference type="OrthoDB" id="9810484at2"/>
<proteinExistence type="inferred from homology"/>
<dbReference type="SUPFAM" id="SSF57716">
    <property type="entry name" value="Glucocorticoid receptor-like (DNA-binding domain)"/>
    <property type="match status" value="1"/>
</dbReference>
<keyword evidence="4 7" id="KW-0687">Ribonucleoprotein</keyword>
<dbReference type="Gene3D" id="1.10.287.1480">
    <property type="match status" value="1"/>
</dbReference>
<dbReference type="GO" id="GO:0015935">
    <property type="term" value="C:small ribosomal subunit"/>
    <property type="evidence" value="ECO:0007669"/>
    <property type="project" value="TreeGrafter"/>
</dbReference>
<reference evidence="8 9" key="1">
    <citation type="submission" date="2017-04" db="EMBL/GenBank/DDBJ databases">
        <authorList>
            <person name="Afonso C.L."/>
            <person name="Miller P.J."/>
            <person name="Scott M.A."/>
            <person name="Spackman E."/>
            <person name="Goraichik I."/>
            <person name="Dimitrov K.M."/>
            <person name="Suarez D.L."/>
            <person name="Swayne D.E."/>
        </authorList>
    </citation>
    <scope>NUCLEOTIDE SEQUENCE [LARGE SCALE GENOMIC DNA]</scope>
    <source>
        <strain evidence="8 9">CGMCC 1.10972</strain>
    </source>
</reference>
<dbReference type="PANTHER" id="PTHR19836:SF19">
    <property type="entry name" value="SMALL RIBOSOMAL SUBUNIT PROTEIN US14M"/>
    <property type="match status" value="1"/>
</dbReference>
<dbReference type="PANTHER" id="PTHR19836">
    <property type="entry name" value="30S RIBOSOMAL PROTEIN S14"/>
    <property type="match status" value="1"/>
</dbReference>
<dbReference type="InterPro" id="IPR001209">
    <property type="entry name" value="Ribosomal_uS14"/>
</dbReference>
<protein>
    <recommendedName>
        <fullName evidence="5 7">Small ribosomal subunit protein uS14</fullName>
    </recommendedName>
</protein>
<keyword evidence="7" id="KW-0699">rRNA-binding</keyword>
<name>A0A1W2AK89_9HYPH</name>
<dbReference type="RefSeq" id="WP_084409365.1">
    <property type="nucleotide sequence ID" value="NZ_FWXR01000004.1"/>
</dbReference>
<dbReference type="GO" id="GO:0006412">
    <property type="term" value="P:translation"/>
    <property type="evidence" value="ECO:0007669"/>
    <property type="project" value="UniProtKB-UniRule"/>
</dbReference>
<comment type="subunit">
    <text evidence="6 7">Part of the 30S ribosomal subunit. Contacts proteins S3 and S10.</text>
</comment>
<dbReference type="Pfam" id="PF00253">
    <property type="entry name" value="Ribosomal_S14"/>
    <property type="match status" value="1"/>
</dbReference>
<evidence type="ECO:0000256" key="7">
    <source>
        <dbReference type="HAMAP-Rule" id="MF_00537"/>
    </source>
</evidence>
<dbReference type="Proteomes" id="UP000192656">
    <property type="component" value="Unassembled WGS sequence"/>
</dbReference>
<organism evidence="8 9">
    <name type="scientific">Fulvimarina manganoxydans</name>
    <dbReference type="NCBI Taxonomy" id="937218"/>
    <lineage>
        <taxon>Bacteria</taxon>
        <taxon>Pseudomonadati</taxon>
        <taxon>Pseudomonadota</taxon>
        <taxon>Alphaproteobacteria</taxon>
        <taxon>Hyphomicrobiales</taxon>
        <taxon>Aurantimonadaceae</taxon>
        <taxon>Fulvimarina</taxon>
    </lineage>
</organism>
<evidence type="ECO:0000313" key="9">
    <source>
        <dbReference type="Proteomes" id="UP000192656"/>
    </source>
</evidence>
<evidence type="ECO:0000256" key="5">
    <source>
        <dbReference type="ARBA" id="ARBA00035167"/>
    </source>
</evidence>
<keyword evidence="7" id="KW-0694">RNA-binding</keyword>
<comment type="function">
    <text evidence="1 7">Binds 16S rRNA, required for the assembly of 30S particles and may also be responsible for determining the conformation of the 16S rRNA at the A site.</text>
</comment>
<dbReference type="GO" id="GO:0019843">
    <property type="term" value="F:rRNA binding"/>
    <property type="evidence" value="ECO:0007669"/>
    <property type="project" value="UniProtKB-UniRule"/>
</dbReference>
<dbReference type="STRING" id="937218.SAMN06297251_104254"/>
<dbReference type="HAMAP" id="MF_00537">
    <property type="entry name" value="Ribosomal_uS14_1"/>
    <property type="match status" value="1"/>
</dbReference>
<comment type="similarity">
    <text evidence="2 7">Belongs to the universal ribosomal protein uS14 family.</text>
</comment>
<gene>
    <name evidence="7" type="primary">rpsN</name>
    <name evidence="8" type="ORF">SAMN06297251_104254</name>
</gene>
<evidence type="ECO:0000256" key="6">
    <source>
        <dbReference type="ARBA" id="ARBA00047110"/>
    </source>
</evidence>